<dbReference type="STRING" id="683228.GA0070617_3702"/>
<reference evidence="2 3" key="1">
    <citation type="submission" date="2016-06" db="EMBL/GenBank/DDBJ databases">
        <authorList>
            <person name="Kjaerup R.B."/>
            <person name="Dalgaard T.S."/>
            <person name="Juul-Madsen H.R."/>
        </authorList>
    </citation>
    <scope>NUCLEOTIDE SEQUENCE [LARGE SCALE GENOMIC DNA]</scope>
    <source>
        <strain evidence="2 3">DSM 45577</strain>
    </source>
</reference>
<dbReference type="OrthoDB" id="9821719at2"/>
<dbReference type="EMBL" id="FMIA01000002">
    <property type="protein sequence ID" value="SCL58047.1"/>
    <property type="molecule type" value="Genomic_DNA"/>
</dbReference>
<protein>
    <submittedName>
        <fullName evidence="2">Uncharacterized protein</fullName>
    </submittedName>
</protein>
<dbReference type="Proteomes" id="UP000198937">
    <property type="component" value="Unassembled WGS sequence"/>
</dbReference>
<feature type="region of interest" description="Disordered" evidence="1">
    <location>
        <begin position="1"/>
        <end position="48"/>
    </location>
</feature>
<evidence type="ECO:0000256" key="1">
    <source>
        <dbReference type="SAM" id="MobiDB-lite"/>
    </source>
</evidence>
<organism evidence="2 3">
    <name type="scientific">Micromonospora yangpuensis</name>
    <dbReference type="NCBI Taxonomy" id="683228"/>
    <lineage>
        <taxon>Bacteria</taxon>
        <taxon>Bacillati</taxon>
        <taxon>Actinomycetota</taxon>
        <taxon>Actinomycetes</taxon>
        <taxon>Micromonosporales</taxon>
        <taxon>Micromonosporaceae</taxon>
        <taxon>Micromonospora</taxon>
    </lineage>
</organism>
<keyword evidence="3" id="KW-1185">Reference proteome</keyword>
<evidence type="ECO:0000313" key="3">
    <source>
        <dbReference type="Proteomes" id="UP000198937"/>
    </source>
</evidence>
<name>A0A1C6UVH6_9ACTN</name>
<gene>
    <name evidence="2" type="ORF">GA0070617_3702</name>
</gene>
<sequence length="300" mass="32927">MTPVPHGRQVASGTWGGWRARRRRAPDHRSYDFSPVDTRPPGSAAGDALTAQREFQADLRGGLHPAVVMAKQAGRLIGGRRRERARQQQGPRWSISRPRVAAGRFLDEVARYCLDRGRWDPDVEAGLIAVSADFADPVRRMGQARDRMDRLGDRVHQPAAVAVTEELRHAARAITDLVATHYRAVPPPVDLPAVELRLTGRQRRAALVAVGEASDRHLGAWYAFVCSSPAPEDTGTQLRHLTELLPVAAQVDRWRACRQRCGELGEAAEVERATVLAAVRDLRAAIGALEEAVYRASTGS</sequence>
<evidence type="ECO:0000313" key="2">
    <source>
        <dbReference type="EMBL" id="SCL58047.1"/>
    </source>
</evidence>
<dbReference type="AlphaFoldDB" id="A0A1C6UVH6"/>
<accession>A0A1C6UVH6</accession>
<dbReference type="RefSeq" id="WP_091439746.1">
    <property type="nucleotide sequence ID" value="NZ_BMMJ01000014.1"/>
</dbReference>
<proteinExistence type="predicted"/>